<proteinExistence type="predicted"/>
<dbReference type="Proteomes" id="UP001589906">
    <property type="component" value="Unassembled WGS sequence"/>
</dbReference>
<keyword evidence="4" id="KW-1185">Reference proteome</keyword>
<feature type="compositionally biased region" description="Gly residues" evidence="1">
    <location>
        <begin position="122"/>
        <end position="143"/>
    </location>
</feature>
<protein>
    <submittedName>
        <fullName evidence="3">Energy transducer TonB</fullName>
    </submittedName>
</protein>
<feature type="region of interest" description="Disordered" evidence="1">
    <location>
        <begin position="54"/>
        <end position="152"/>
    </location>
</feature>
<dbReference type="EMBL" id="JBHLSW010000003">
    <property type="protein sequence ID" value="MFC0633051.1"/>
    <property type="molecule type" value="Genomic_DNA"/>
</dbReference>
<reference evidence="3 4" key="1">
    <citation type="submission" date="2024-09" db="EMBL/GenBank/DDBJ databases">
        <authorList>
            <person name="Sun Q."/>
            <person name="Mori K."/>
        </authorList>
    </citation>
    <scope>NUCLEOTIDE SEQUENCE [LARGE SCALE GENOMIC DNA]</scope>
    <source>
        <strain evidence="3 4">NCAIM B.02621</strain>
    </source>
</reference>
<dbReference type="SUPFAM" id="SSF74653">
    <property type="entry name" value="TolA/TonB C-terminal domain"/>
    <property type="match status" value="1"/>
</dbReference>
<sequence length="249" mass="26015">MLRLPADPFADGRGRKAGLTLGVILAHGLLLAAASLRDAPPPLVEPPVFDLTLIAPPAPPPPPEAEPAPESGGGAPAAPTRLRTPEPPPRPVEPEIPPPVARAPEPALTVGVAPTADPEPGFGQGGEGTGRGEGVGAGDGPGSGVRSPPRNLREPAMIELRRYHPPEALRRNVSGAALVSCRIREDTRLDDCRVLEESPAGQGFGQAGVRAAVDLYRFRPAMVDGRPDDRLRAVIELSFGRDAPRLGRR</sequence>
<evidence type="ECO:0000313" key="3">
    <source>
        <dbReference type="EMBL" id="MFC0633051.1"/>
    </source>
</evidence>
<comment type="caution">
    <text evidence="3">The sequence shown here is derived from an EMBL/GenBank/DDBJ whole genome shotgun (WGS) entry which is preliminary data.</text>
</comment>
<name>A0ABV6R0A0_9CAUL</name>
<evidence type="ECO:0000259" key="2">
    <source>
        <dbReference type="Pfam" id="PF03544"/>
    </source>
</evidence>
<feature type="compositionally biased region" description="Pro residues" evidence="1">
    <location>
        <begin position="85"/>
        <end position="101"/>
    </location>
</feature>
<evidence type="ECO:0000256" key="1">
    <source>
        <dbReference type="SAM" id="MobiDB-lite"/>
    </source>
</evidence>
<feature type="domain" description="TonB C-terminal" evidence="2">
    <location>
        <begin position="164"/>
        <end position="229"/>
    </location>
</feature>
<dbReference type="RefSeq" id="WP_376834542.1">
    <property type="nucleotide sequence ID" value="NZ_JBHLSW010000003.1"/>
</dbReference>
<dbReference type="Gene3D" id="3.30.1150.10">
    <property type="match status" value="1"/>
</dbReference>
<feature type="compositionally biased region" description="Pro residues" evidence="1">
    <location>
        <begin position="56"/>
        <end position="66"/>
    </location>
</feature>
<accession>A0ABV6R0A0</accession>
<dbReference type="InterPro" id="IPR037682">
    <property type="entry name" value="TonB_C"/>
</dbReference>
<evidence type="ECO:0000313" key="4">
    <source>
        <dbReference type="Proteomes" id="UP001589906"/>
    </source>
</evidence>
<organism evidence="3 4">
    <name type="scientific">Brevundimonas balnearis</name>
    <dbReference type="NCBI Taxonomy" id="1572858"/>
    <lineage>
        <taxon>Bacteria</taxon>
        <taxon>Pseudomonadati</taxon>
        <taxon>Pseudomonadota</taxon>
        <taxon>Alphaproteobacteria</taxon>
        <taxon>Caulobacterales</taxon>
        <taxon>Caulobacteraceae</taxon>
        <taxon>Brevundimonas</taxon>
    </lineage>
</organism>
<gene>
    <name evidence="3" type="ORF">ACFFGE_04050</name>
</gene>
<dbReference type="Pfam" id="PF03544">
    <property type="entry name" value="TonB_C"/>
    <property type="match status" value="1"/>
</dbReference>